<dbReference type="PANTHER" id="PTHR43433">
    <property type="entry name" value="HYDROLASE, ALPHA/BETA FOLD FAMILY PROTEIN"/>
    <property type="match status" value="1"/>
</dbReference>
<accession>A0ABP9YA86</accession>
<feature type="compositionally biased region" description="Polar residues" evidence="1">
    <location>
        <begin position="200"/>
        <end position="223"/>
    </location>
</feature>
<dbReference type="InterPro" id="IPR000073">
    <property type="entry name" value="AB_hydrolase_1"/>
</dbReference>
<name>A0ABP9YA86_9FUNG</name>
<reference evidence="3 4" key="1">
    <citation type="submission" date="2024-04" db="EMBL/GenBank/DDBJ databases">
        <title>genome sequences of Mucor flavus KT1a and Helicostylum pulchrum KT1b strains isolation_sourced from the surface of a dry-aged beef.</title>
        <authorList>
            <person name="Toyotome T."/>
            <person name="Hosono M."/>
            <person name="Torimaru M."/>
            <person name="Fukuda K."/>
            <person name="Mikami N."/>
        </authorList>
    </citation>
    <scope>NUCLEOTIDE SEQUENCE [LARGE SCALE GENOMIC DNA]</scope>
    <source>
        <strain evidence="3 4">KT1b</strain>
    </source>
</reference>
<evidence type="ECO:0000313" key="3">
    <source>
        <dbReference type="EMBL" id="GAA5803808.1"/>
    </source>
</evidence>
<keyword evidence="4" id="KW-1185">Reference proteome</keyword>
<sequence length="603" mass="69216">MVNRTVLLKYLFTTKNQYKSVSNHESKGSLYLEQLPDEILIHIFSQFTLDFDTLGNVIELSPRMEYLVIHVISQYRLKRLQMSLQIDQEGKNRISSKFQVERFDPATFNVSMTCMNKTPRRYYSNRASPLIRSMDMTDSYNVLWLSDSNTIITDDDYSSFKSKESATQQITKTEGDTNKGGKVNRKIETKKEGLHILQVTHNTASQSSHSTPIPTGRIRQNQPFPFAPPDRQQSIFSSRTVSPPRKSTGIPRLDVLRESRLHQTYQYKSSSQARLRSHRVGYAEYGPEHGHPVFVIGGYGCTRLVGIMFEEMAFRYDIRMIWPERPGYGLSEECNSRKITALEWADVVIQLSDYLNVRQFSIIAQSVGTVFALAIVHKYKKRILGPIYLISPWVSTQAANTFKWTRRLPAPLVAKTISLALDVMWVFNKSSKSDEDTEDEAGRRSNSSDKKRNPKSRHTILAYEEDELLASLDDDVDLATDFPTNRPLRHFVRPKHMSLYLAMNKRRMSEAYSQGQLCDLMVALEKYHSFGFNYSDVKIPVSAVWGDKDGLIPQKAIEYLASSLHDVRLKILESEGHDLVWKEGVMEWALRGIAERHCKGKLI</sequence>
<evidence type="ECO:0000313" key="4">
    <source>
        <dbReference type="Proteomes" id="UP001476247"/>
    </source>
</evidence>
<dbReference type="Pfam" id="PF00561">
    <property type="entry name" value="Abhydrolase_1"/>
    <property type="match status" value="1"/>
</dbReference>
<organism evidence="3 4">
    <name type="scientific">Helicostylum pulchrum</name>
    <dbReference type="NCBI Taxonomy" id="562976"/>
    <lineage>
        <taxon>Eukaryota</taxon>
        <taxon>Fungi</taxon>
        <taxon>Fungi incertae sedis</taxon>
        <taxon>Mucoromycota</taxon>
        <taxon>Mucoromycotina</taxon>
        <taxon>Mucoromycetes</taxon>
        <taxon>Mucorales</taxon>
        <taxon>Mucorineae</taxon>
        <taxon>Mucoraceae</taxon>
        <taxon>Helicostylum</taxon>
    </lineage>
</organism>
<dbReference type="EMBL" id="BAABUJ010000030">
    <property type="protein sequence ID" value="GAA5803808.1"/>
    <property type="molecule type" value="Genomic_DNA"/>
</dbReference>
<dbReference type="SUPFAM" id="SSF53474">
    <property type="entry name" value="alpha/beta-Hydrolases"/>
    <property type="match status" value="1"/>
</dbReference>
<feature type="compositionally biased region" description="Basic and acidic residues" evidence="1">
    <location>
        <begin position="440"/>
        <end position="451"/>
    </location>
</feature>
<evidence type="ECO:0000256" key="1">
    <source>
        <dbReference type="SAM" id="MobiDB-lite"/>
    </source>
</evidence>
<evidence type="ECO:0000259" key="2">
    <source>
        <dbReference type="Pfam" id="PF00561"/>
    </source>
</evidence>
<protein>
    <recommendedName>
        <fullName evidence="2">AB hydrolase-1 domain-containing protein</fullName>
    </recommendedName>
</protein>
<comment type="caution">
    <text evidence="3">The sequence shown here is derived from an EMBL/GenBank/DDBJ whole genome shotgun (WGS) entry which is preliminary data.</text>
</comment>
<dbReference type="InterPro" id="IPR050471">
    <property type="entry name" value="AB_hydrolase"/>
</dbReference>
<dbReference type="InterPro" id="IPR029058">
    <property type="entry name" value="AB_hydrolase_fold"/>
</dbReference>
<feature type="region of interest" description="Disordered" evidence="1">
    <location>
        <begin position="200"/>
        <end position="250"/>
    </location>
</feature>
<proteinExistence type="predicted"/>
<dbReference type="Gene3D" id="3.40.50.1820">
    <property type="entry name" value="alpha/beta hydrolase"/>
    <property type="match status" value="1"/>
</dbReference>
<feature type="compositionally biased region" description="Polar residues" evidence="1">
    <location>
        <begin position="231"/>
        <end position="241"/>
    </location>
</feature>
<dbReference type="Proteomes" id="UP001476247">
    <property type="component" value="Unassembled WGS sequence"/>
</dbReference>
<feature type="region of interest" description="Disordered" evidence="1">
    <location>
        <begin position="433"/>
        <end position="456"/>
    </location>
</feature>
<gene>
    <name evidence="3" type="ORF">HPULCUR_009293</name>
</gene>
<dbReference type="PANTHER" id="PTHR43433:SF10">
    <property type="entry name" value="AB HYDROLASE-1 DOMAIN-CONTAINING PROTEIN"/>
    <property type="match status" value="1"/>
</dbReference>
<feature type="domain" description="AB hydrolase-1" evidence="2">
    <location>
        <begin position="317"/>
        <end position="582"/>
    </location>
</feature>